<dbReference type="EMBL" id="PNBA02000013">
    <property type="protein sequence ID" value="KAG6403198.1"/>
    <property type="molecule type" value="Genomic_DNA"/>
</dbReference>
<dbReference type="Proteomes" id="UP000298416">
    <property type="component" value="Unassembled WGS sequence"/>
</dbReference>
<evidence type="ECO:0000313" key="2">
    <source>
        <dbReference type="Proteomes" id="UP000298416"/>
    </source>
</evidence>
<organism evidence="1">
    <name type="scientific">Salvia splendens</name>
    <name type="common">Scarlet sage</name>
    <dbReference type="NCBI Taxonomy" id="180675"/>
    <lineage>
        <taxon>Eukaryota</taxon>
        <taxon>Viridiplantae</taxon>
        <taxon>Streptophyta</taxon>
        <taxon>Embryophyta</taxon>
        <taxon>Tracheophyta</taxon>
        <taxon>Spermatophyta</taxon>
        <taxon>Magnoliopsida</taxon>
        <taxon>eudicotyledons</taxon>
        <taxon>Gunneridae</taxon>
        <taxon>Pentapetalae</taxon>
        <taxon>asterids</taxon>
        <taxon>lamiids</taxon>
        <taxon>Lamiales</taxon>
        <taxon>Lamiaceae</taxon>
        <taxon>Nepetoideae</taxon>
        <taxon>Mentheae</taxon>
        <taxon>Salviinae</taxon>
        <taxon>Salvia</taxon>
        <taxon>Salvia subgen. Calosphace</taxon>
        <taxon>core Calosphace</taxon>
    </lineage>
</organism>
<dbReference type="AlphaFoldDB" id="A0A8X8ZFY4"/>
<reference evidence="1" key="1">
    <citation type="submission" date="2018-01" db="EMBL/GenBank/DDBJ databases">
        <authorList>
            <person name="Mao J.F."/>
        </authorList>
    </citation>
    <scope>NUCLEOTIDE SEQUENCE</scope>
    <source>
        <strain evidence="1">Huo1</strain>
        <tissue evidence="1">Leaf</tissue>
    </source>
</reference>
<evidence type="ECO:0000313" key="1">
    <source>
        <dbReference type="EMBL" id="KAG6403198.1"/>
    </source>
</evidence>
<sequence>MLSATTFQQLYAVQHTQQYLQLSSSYQPPPDTGCLPCKLPQPNRRDLISVWFRPQQPKVSTPTCWDATNCRVPSLLPPAQQLTDWQQLHQVGMPLLEDSTPTMHEREIQVLVDENKAPSETTKDEHRLEHEELVFEKDVYLCAFVGDVVEHALPKGLKANSFDGKIDSYISDDTNKQSKKAKEFFSTMDVLKILHQL</sequence>
<keyword evidence="2" id="KW-1185">Reference proteome</keyword>
<accession>A0A8X8ZFY4</accession>
<reference evidence="1" key="2">
    <citation type="submission" date="2020-08" db="EMBL/GenBank/DDBJ databases">
        <title>Plant Genome Project.</title>
        <authorList>
            <person name="Zhang R.-G."/>
        </authorList>
    </citation>
    <scope>NUCLEOTIDE SEQUENCE</scope>
    <source>
        <strain evidence="1">Huo1</strain>
        <tissue evidence="1">Leaf</tissue>
    </source>
</reference>
<comment type="caution">
    <text evidence="1">The sequence shown here is derived from an EMBL/GenBank/DDBJ whole genome shotgun (WGS) entry which is preliminary data.</text>
</comment>
<name>A0A8X8ZFY4_SALSN</name>
<proteinExistence type="predicted"/>
<gene>
    <name evidence="1" type="ORF">SASPL_135415</name>
</gene>
<protein>
    <submittedName>
        <fullName evidence="1">Uncharacterized protein</fullName>
    </submittedName>
</protein>